<dbReference type="EMBL" id="LLXI01002550">
    <property type="protein sequence ID" value="PKY57436.1"/>
    <property type="molecule type" value="Genomic_DNA"/>
</dbReference>
<sequence length="146" mass="16199">MLSVASALQITTNCKPPVKITDAQWGVDSNDAPVLTVTFQGPSPCQAISKFKISPPYDWGFENAYFIYTIDPVFMNGYSSNRFVPNSTYVGSNPHIMQIHYNPRALPPSGTMVMISAKAYSACHRDNDDSELACDVCEYGIFRYIP</sequence>
<reference evidence="1 2" key="1">
    <citation type="submission" date="2015-10" db="EMBL/GenBank/DDBJ databases">
        <title>Genome analyses suggest a sexual origin of heterokaryosis in a supposedly ancient asexual fungus.</title>
        <authorList>
            <person name="Ropars J."/>
            <person name="Sedzielewska K."/>
            <person name="Noel J."/>
            <person name="Charron P."/>
            <person name="Farinelli L."/>
            <person name="Marton T."/>
            <person name="Kruger M."/>
            <person name="Pelin A."/>
            <person name="Brachmann A."/>
            <person name="Corradi N."/>
        </authorList>
    </citation>
    <scope>NUCLEOTIDE SEQUENCE [LARGE SCALE GENOMIC DNA]</scope>
    <source>
        <strain evidence="1 2">A4</strain>
    </source>
</reference>
<protein>
    <submittedName>
        <fullName evidence="1">Uncharacterized protein</fullName>
    </submittedName>
</protein>
<accession>A0A2I1HEW7</accession>
<evidence type="ECO:0000313" key="2">
    <source>
        <dbReference type="Proteomes" id="UP000234323"/>
    </source>
</evidence>
<name>A0A2I1HEW7_9GLOM</name>
<proteinExistence type="predicted"/>
<dbReference type="VEuPathDB" id="FungiDB:FUN_000324"/>
<dbReference type="AlphaFoldDB" id="A0A2I1HEW7"/>
<organism evidence="1 2">
    <name type="scientific">Rhizophagus irregularis</name>
    <dbReference type="NCBI Taxonomy" id="588596"/>
    <lineage>
        <taxon>Eukaryota</taxon>
        <taxon>Fungi</taxon>
        <taxon>Fungi incertae sedis</taxon>
        <taxon>Mucoromycota</taxon>
        <taxon>Glomeromycotina</taxon>
        <taxon>Glomeromycetes</taxon>
        <taxon>Glomerales</taxon>
        <taxon>Glomeraceae</taxon>
        <taxon>Rhizophagus</taxon>
    </lineage>
</organism>
<gene>
    <name evidence="1" type="ORF">RhiirA4_478495</name>
</gene>
<keyword evidence="2" id="KW-1185">Reference proteome</keyword>
<dbReference type="VEuPathDB" id="FungiDB:RhiirA1_402165"/>
<evidence type="ECO:0000313" key="1">
    <source>
        <dbReference type="EMBL" id="PKY57436.1"/>
    </source>
</evidence>
<dbReference type="Proteomes" id="UP000234323">
    <property type="component" value="Unassembled WGS sequence"/>
</dbReference>
<comment type="caution">
    <text evidence="1">The sequence shown here is derived from an EMBL/GenBank/DDBJ whole genome shotgun (WGS) entry which is preliminary data.</text>
</comment>